<keyword evidence="2 5" id="KW-0812">Transmembrane</keyword>
<protein>
    <recommendedName>
        <fullName evidence="6">RDD domain-containing protein</fullName>
    </recommendedName>
</protein>
<evidence type="ECO:0000259" key="6">
    <source>
        <dbReference type="Pfam" id="PF06271"/>
    </source>
</evidence>
<dbReference type="OrthoDB" id="7270324at2"/>
<accession>A0A073J7S8</accession>
<proteinExistence type="predicted"/>
<feature type="transmembrane region" description="Helical" evidence="5">
    <location>
        <begin position="22"/>
        <end position="55"/>
    </location>
</feature>
<gene>
    <name evidence="7" type="ORF">SUH3_01925</name>
</gene>
<dbReference type="Pfam" id="PF06271">
    <property type="entry name" value="RDD"/>
    <property type="match status" value="1"/>
</dbReference>
<evidence type="ECO:0000256" key="1">
    <source>
        <dbReference type="ARBA" id="ARBA00004141"/>
    </source>
</evidence>
<dbReference type="InterPro" id="IPR010432">
    <property type="entry name" value="RDD"/>
</dbReference>
<sequence>MTYSDDLIEDPKFYRDVTSKRFMAWIVDTILVLVLAVIIVPFTAFTALFFFPILYATIDFAYRTITLANRGSTFGMRLTAIEIRNDDGTPLDLGQALIHTVGYYVSWAIFPLQLLSVIFMCASARGQSLTDIALGTAAMNRRSLR</sequence>
<comment type="subcellular location">
    <subcellularLocation>
        <location evidence="1">Membrane</location>
        <topology evidence="1">Multi-pass membrane protein</topology>
    </subcellularLocation>
</comment>
<reference evidence="7 8" key="1">
    <citation type="submission" date="2014-01" db="EMBL/GenBank/DDBJ databases">
        <title>Sulfitobacter sp. H3 (MCCC 1A00686) Genome Sequencing.</title>
        <authorList>
            <person name="Lai Q."/>
            <person name="Hong Z."/>
        </authorList>
    </citation>
    <scope>NUCLEOTIDE SEQUENCE [LARGE SCALE GENOMIC DNA]</scope>
    <source>
        <strain evidence="7 8">H3</strain>
    </source>
</reference>
<dbReference type="RefSeq" id="WP_037920846.1">
    <property type="nucleotide sequence ID" value="NZ_CP054599.1"/>
</dbReference>
<dbReference type="GO" id="GO:0016020">
    <property type="term" value="C:membrane"/>
    <property type="evidence" value="ECO:0007669"/>
    <property type="project" value="UniProtKB-SubCell"/>
</dbReference>
<keyword evidence="4 5" id="KW-0472">Membrane</keyword>
<keyword evidence="3 5" id="KW-1133">Transmembrane helix</keyword>
<evidence type="ECO:0000256" key="5">
    <source>
        <dbReference type="SAM" id="Phobius"/>
    </source>
</evidence>
<evidence type="ECO:0000256" key="4">
    <source>
        <dbReference type="ARBA" id="ARBA00023136"/>
    </source>
</evidence>
<keyword evidence="8" id="KW-1185">Reference proteome</keyword>
<dbReference type="GeneID" id="68870308"/>
<evidence type="ECO:0000313" key="7">
    <source>
        <dbReference type="EMBL" id="KEJ97766.1"/>
    </source>
</evidence>
<evidence type="ECO:0000256" key="2">
    <source>
        <dbReference type="ARBA" id="ARBA00022692"/>
    </source>
</evidence>
<comment type="caution">
    <text evidence="7">The sequence shown here is derived from an EMBL/GenBank/DDBJ whole genome shotgun (WGS) entry which is preliminary data.</text>
</comment>
<evidence type="ECO:0000313" key="8">
    <source>
        <dbReference type="Proteomes" id="UP000027746"/>
    </source>
</evidence>
<evidence type="ECO:0000256" key="3">
    <source>
        <dbReference type="ARBA" id="ARBA00022989"/>
    </source>
</evidence>
<organism evidence="7 8">
    <name type="scientific">Pseudosulfitobacter pseudonitzschiae</name>
    <dbReference type="NCBI Taxonomy" id="1402135"/>
    <lineage>
        <taxon>Bacteria</taxon>
        <taxon>Pseudomonadati</taxon>
        <taxon>Pseudomonadota</taxon>
        <taxon>Alphaproteobacteria</taxon>
        <taxon>Rhodobacterales</taxon>
        <taxon>Roseobacteraceae</taxon>
        <taxon>Pseudosulfitobacter</taxon>
    </lineage>
</organism>
<name>A0A073J7S8_9RHOB</name>
<feature type="transmembrane region" description="Helical" evidence="5">
    <location>
        <begin position="101"/>
        <end position="122"/>
    </location>
</feature>
<dbReference type="EMBL" id="JAMD01000001">
    <property type="protein sequence ID" value="KEJ97766.1"/>
    <property type="molecule type" value="Genomic_DNA"/>
</dbReference>
<dbReference type="AlphaFoldDB" id="A0A073J7S8"/>
<dbReference type="Proteomes" id="UP000027746">
    <property type="component" value="Unassembled WGS sequence"/>
</dbReference>
<feature type="domain" description="RDD" evidence="6">
    <location>
        <begin position="19"/>
        <end position="134"/>
    </location>
</feature>